<proteinExistence type="predicted"/>
<gene>
    <name evidence="2" type="ORF">N7G274_008263</name>
</gene>
<dbReference type="SUPFAM" id="SSF47240">
    <property type="entry name" value="Ferritin-like"/>
    <property type="match status" value="1"/>
</dbReference>
<dbReference type="PANTHER" id="PTHR31694:SF26">
    <property type="entry name" value="OS05G0151100 PROTEIN"/>
    <property type="match status" value="1"/>
</dbReference>
<sequence>MKAIITAVAAFAAAAAAAPTSNNLQTIRRAMPAITDADILNYALTLEHLEDKFYREGLANFTQADFAAAGFDATFYSNLKTVSSDETTHVAFLTGAITKAGYTPVAECVYNFGALTPKTFVATASILEGVGVSAYLGAAAEIMSAAYLTAAGSILTVESRHSSYIRASLGQSPFPSPFDTPLTLNEVYTMAAQFIVSCPSSNPALPVKAFPTLSSAPSNGPITVGSTITLLTPGSVVTAADGKSQIYAAFITVTGPVFAPATATTGGFTVTVPKAPEGSAPISGQTYVVLTGCNTTVTDDTVAAGPAFFEVGPL</sequence>
<dbReference type="PANTHER" id="PTHR31694">
    <property type="entry name" value="DESICCATION-LIKE PROTEIN"/>
    <property type="match status" value="1"/>
</dbReference>
<keyword evidence="1" id="KW-0732">Signal</keyword>
<evidence type="ECO:0000313" key="3">
    <source>
        <dbReference type="Proteomes" id="UP001590950"/>
    </source>
</evidence>
<protein>
    <submittedName>
        <fullName evidence="2">Uncharacterized protein</fullName>
    </submittedName>
</protein>
<dbReference type="InterPro" id="IPR052965">
    <property type="entry name" value="Pigment-catalase-like"/>
</dbReference>
<reference evidence="2 3" key="1">
    <citation type="submission" date="2024-09" db="EMBL/GenBank/DDBJ databases">
        <title>Rethinking Asexuality: The Enigmatic Case of Functional Sexual Genes in Lepraria (Stereocaulaceae).</title>
        <authorList>
            <person name="Doellman M."/>
            <person name="Sun Y."/>
            <person name="Barcenas-Pena A."/>
            <person name="Lumbsch H.T."/>
            <person name="Grewe F."/>
        </authorList>
    </citation>
    <scope>NUCLEOTIDE SEQUENCE [LARGE SCALE GENOMIC DNA]</scope>
    <source>
        <strain evidence="2 3">Mercado 3170</strain>
    </source>
</reference>
<accession>A0ABR3ZZV5</accession>
<evidence type="ECO:0000313" key="2">
    <source>
        <dbReference type="EMBL" id="KAL2038923.1"/>
    </source>
</evidence>
<organism evidence="2 3">
    <name type="scientific">Stereocaulon virgatum</name>
    <dbReference type="NCBI Taxonomy" id="373712"/>
    <lineage>
        <taxon>Eukaryota</taxon>
        <taxon>Fungi</taxon>
        <taxon>Dikarya</taxon>
        <taxon>Ascomycota</taxon>
        <taxon>Pezizomycotina</taxon>
        <taxon>Lecanoromycetes</taxon>
        <taxon>OSLEUM clade</taxon>
        <taxon>Lecanoromycetidae</taxon>
        <taxon>Lecanorales</taxon>
        <taxon>Lecanorineae</taxon>
        <taxon>Stereocaulaceae</taxon>
        <taxon>Stereocaulon</taxon>
    </lineage>
</organism>
<dbReference type="InterPro" id="IPR009078">
    <property type="entry name" value="Ferritin-like_SF"/>
</dbReference>
<feature type="signal peptide" evidence="1">
    <location>
        <begin position="1"/>
        <end position="17"/>
    </location>
</feature>
<dbReference type="Pfam" id="PF13668">
    <property type="entry name" value="Ferritin_2"/>
    <property type="match status" value="1"/>
</dbReference>
<dbReference type="EMBL" id="JBEFKJ010000028">
    <property type="protein sequence ID" value="KAL2038923.1"/>
    <property type="molecule type" value="Genomic_DNA"/>
</dbReference>
<evidence type="ECO:0000256" key="1">
    <source>
        <dbReference type="SAM" id="SignalP"/>
    </source>
</evidence>
<name>A0ABR3ZZV5_9LECA</name>
<dbReference type="Proteomes" id="UP001590950">
    <property type="component" value="Unassembled WGS sequence"/>
</dbReference>
<comment type="caution">
    <text evidence="2">The sequence shown here is derived from an EMBL/GenBank/DDBJ whole genome shotgun (WGS) entry which is preliminary data.</text>
</comment>
<keyword evidence="3" id="KW-1185">Reference proteome</keyword>
<feature type="chain" id="PRO_5046972454" evidence="1">
    <location>
        <begin position="18"/>
        <end position="314"/>
    </location>
</feature>